<keyword evidence="3" id="KW-1185">Reference proteome</keyword>
<sequence length="76" mass="7804">MNIDTDVIFVIGLVVGLLSIPALIGAFSESRPPRAAAILVLIAAGLISIAVIRKPGGYTLSSAPDVFMKVISGIVN</sequence>
<feature type="transmembrane region" description="Helical" evidence="1">
    <location>
        <begin position="34"/>
        <end position="52"/>
    </location>
</feature>
<keyword evidence="1" id="KW-1133">Transmembrane helix</keyword>
<keyword evidence="1" id="KW-0472">Membrane</keyword>
<organism evidence="2 3">
    <name type="scientific">Vannielia litorea</name>
    <dbReference type="NCBI Taxonomy" id="1217970"/>
    <lineage>
        <taxon>Bacteria</taxon>
        <taxon>Pseudomonadati</taxon>
        <taxon>Pseudomonadota</taxon>
        <taxon>Alphaproteobacteria</taxon>
        <taxon>Rhodobacterales</taxon>
        <taxon>Paracoccaceae</taxon>
        <taxon>Vannielia</taxon>
    </lineage>
</organism>
<gene>
    <name evidence="2" type="ORF">SAMN05444002_0054</name>
</gene>
<protein>
    <recommendedName>
        <fullName evidence="4">50S ribosomal protein L35</fullName>
    </recommendedName>
</protein>
<evidence type="ECO:0008006" key="4">
    <source>
        <dbReference type="Google" id="ProtNLM"/>
    </source>
</evidence>
<proteinExistence type="predicted"/>
<evidence type="ECO:0000313" key="3">
    <source>
        <dbReference type="Proteomes" id="UP000184932"/>
    </source>
</evidence>
<feature type="transmembrane region" description="Helical" evidence="1">
    <location>
        <begin position="7"/>
        <end position="28"/>
    </location>
</feature>
<dbReference type="Proteomes" id="UP000184932">
    <property type="component" value="Unassembled WGS sequence"/>
</dbReference>
<dbReference type="EMBL" id="FSRL01000001">
    <property type="protein sequence ID" value="SIN74797.1"/>
    <property type="molecule type" value="Genomic_DNA"/>
</dbReference>
<reference evidence="3" key="1">
    <citation type="submission" date="2016-11" db="EMBL/GenBank/DDBJ databases">
        <authorList>
            <person name="Varghese N."/>
            <person name="Submissions S."/>
        </authorList>
    </citation>
    <scope>NUCLEOTIDE SEQUENCE [LARGE SCALE GENOMIC DNA]</scope>
    <source>
        <strain evidence="3">DSM 29440</strain>
    </source>
</reference>
<dbReference type="STRING" id="1217970.SAMN05444002_0054"/>
<dbReference type="RefSeq" id="WP_245794301.1">
    <property type="nucleotide sequence ID" value="NZ_FSRL01000001.1"/>
</dbReference>
<evidence type="ECO:0000256" key="1">
    <source>
        <dbReference type="SAM" id="Phobius"/>
    </source>
</evidence>
<dbReference type="AlphaFoldDB" id="A0A1N6DVQ7"/>
<name>A0A1N6DVQ7_9RHOB</name>
<accession>A0A1N6DVQ7</accession>
<evidence type="ECO:0000313" key="2">
    <source>
        <dbReference type="EMBL" id="SIN74797.1"/>
    </source>
</evidence>
<keyword evidence="1" id="KW-0812">Transmembrane</keyword>